<dbReference type="Proteomes" id="UP000002051">
    <property type="component" value="Chromosome 3"/>
</dbReference>
<evidence type="ECO:0000313" key="1">
    <source>
        <dbReference type="EMBL" id="AES71697.1"/>
    </source>
</evidence>
<organism evidence="1 3">
    <name type="scientific">Medicago truncatula</name>
    <name type="common">Barrel medic</name>
    <name type="synonym">Medicago tribuloides</name>
    <dbReference type="NCBI Taxonomy" id="3880"/>
    <lineage>
        <taxon>Eukaryota</taxon>
        <taxon>Viridiplantae</taxon>
        <taxon>Streptophyta</taxon>
        <taxon>Embryophyta</taxon>
        <taxon>Tracheophyta</taxon>
        <taxon>Spermatophyta</taxon>
        <taxon>Magnoliopsida</taxon>
        <taxon>eudicotyledons</taxon>
        <taxon>Gunneridae</taxon>
        <taxon>Pentapetalae</taxon>
        <taxon>rosids</taxon>
        <taxon>fabids</taxon>
        <taxon>Fabales</taxon>
        <taxon>Fabaceae</taxon>
        <taxon>Papilionoideae</taxon>
        <taxon>50 kb inversion clade</taxon>
        <taxon>NPAAA clade</taxon>
        <taxon>Hologalegina</taxon>
        <taxon>IRL clade</taxon>
        <taxon>Trifolieae</taxon>
        <taxon>Medicago</taxon>
    </lineage>
</organism>
<dbReference type="EMBL" id="CM001219">
    <property type="protein sequence ID" value="AES71697.1"/>
    <property type="molecule type" value="Genomic_DNA"/>
</dbReference>
<reference evidence="2" key="3">
    <citation type="submission" date="2015-04" db="UniProtKB">
        <authorList>
            <consortium name="EnsemblPlants"/>
        </authorList>
    </citation>
    <scope>IDENTIFICATION</scope>
    <source>
        <strain evidence="2">cv. Jemalong A17</strain>
    </source>
</reference>
<dbReference type="AlphaFoldDB" id="G7J7D7"/>
<name>G7J7D7_MEDTR</name>
<reference evidence="1 3" key="2">
    <citation type="journal article" date="2014" name="BMC Genomics">
        <title>An improved genome release (version Mt4.0) for the model legume Medicago truncatula.</title>
        <authorList>
            <person name="Tang H."/>
            <person name="Krishnakumar V."/>
            <person name="Bidwell S."/>
            <person name="Rosen B."/>
            <person name="Chan A."/>
            <person name="Zhou S."/>
            <person name="Gentzbittel L."/>
            <person name="Childs K.L."/>
            <person name="Yandell M."/>
            <person name="Gundlach H."/>
            <person name="Mayer K.F."/>
            <person name="Schwartz D.C."/>
            <person name="Town C.D."/>
        </authorList>
    </citation>
    <scope>GENOME REANNOTATION</scope>
    <source>
        <strain evidence="2 3">cv. Jemalong A17</strain>
    </source>
</reference>
<dbReference type="EnsemblPlants" id="AES71697">
    <property type="protein sequence ID" value="AES71697"/>
    <property type="gene ID" value="MTR_3g080790"/>
</dbReference>
<proteinExistence type="predicted"/>
<keyword evidence="3" id="KW-1185">Reference proteome</keyword>
<gene>
    <name evidence="1" type="ordered locus">MTR_3g080790</name>
</gene>
<reference evidence="1 3" key="1">
    <citation type="journal article" date="2011" name="Nature">
        <title>The Medicago genome provides insight into the evolution of rhizobial symbioses.</title>
        <authorList>
            <person name="Young N.D."/>
            <person name="Debelle F."/>
            <person name="Oldroyd G.E."/>
            <person name="Geurts R."/>
            <person name="Cannon S.B."/>
            <person name="Udvardi M.K."/>
            <person name="Benedito V.A."/>
            <person name="Mayer K.F."/>
            <person name="Gouzy J."/>
            <person name="Schoof H."/>
            <person name="Van de Peer Y."/>
            <person name="Proost S."/>
            <person name="Cook D.R."/>
            <person name="Meyers B.C."/>
            <person name="Spannagl M."/>
            <person name="Cheung F."/>
            <person name="De Mita S."/>
            <person name="Krishnakumar V."/>
            <person name="Gundlach H."/>
            <person name="Zhou S."/>
            <person name="Mudge J."/>
            <person name="Bharti A.K."/>
            <person name="Murray J.D."/>
            <person name="Naoumkina M.A."/>
            <person name="Rosen B."/>
            <person name="Silverstein K.A."/>
            <person name="Tang H."/>
            <person name="Rombauts S."/>
            <person name="Zhao P.X."/>
            <person name="Zhou P."/>
            <person name="Barbe V."/>
            <person name="Bardou P."/>
            <person name="Bechner M."/>
            <person name="Bellec A."/>
            <person name="Berger A."/>
            <person name="Berges H."/>
            <person name="Bidwell S."/>
            <person name="Bisseling T."/>
            <person name="Choisne N."/>
            <person name="Couloux A."/>
            <person name="Denny R."/>
            <person name="Deshpande S."/>
            <person name="Dai X."/>
            <person name="Doyle J.J."/>
            <person name="Dudez A.M."/>
            <person name="Farmer A.D."/>
            <person name="Fouteau S."/>
            <person name="Franken C."/>
            <person name="Gibelin C."/>
            <person name="Gish J."/>
            <person name="Goldstein S."/>
            <person name="Gonzalez A.J."/>
            <person name="Green P.J."/>
            <person name="Hallab A."/>
            <person name="Hartog M."/>
            <person name="Hua A."/>
            <person name="Humphray S.J."/>
            <person name="Jeong D.H."/>
            <person name="Jing Y."/>
            <person name="Jocker A."/>
            <person name="Kenton S.M."/>
            <person name="Kim D.J."/>
            <person name="Klee K."/>
            <person name="Lai H."/>
            <person name="Lang C."/>
            <person name="Lin S."/>
            <person name="Macmil S.L."/>
            <person name="Magdelenat G."/>
            <person name="Matthews L."/>
            <person name="McCorrison J."/>
            <person name="Monaghan E.L."/>
            <person name="Mun J.H."/>
            <person name="Najar F.Z."/>
            <person name="Nicholson C."/>
            <person name="Noirot C."/>
            <person name="O'Bleness M."/>
            <person name="Paule C.R."/>
            <person name="Poulain J."/>
            <person name="Prion F."/>
            <person name="Qin B."/>
            <person name="Qu C."/>
            <person name="Retzel E.F."/>
            <person name="Riddle C."/>
            <person name="Sallet E."/>
            <person name="Samain S."/>
            <person name="Samson N."/>
            <person name="Sanders I."/>
            <person name="Saurat O."/>
            <person name="Scarpelli C."/>
            <person name="Schiex T."/>
            <person name="Segurens B."/>
            <person name="Severin A.J."/>
            <person name="Sherrier D.J."/>
            <person name="Shi R."/>
            <person name="Sims S."/>
            <person name="Singer S.R."/>
            <person name="Sinharoy S."/>
            <person name="Sterck L."/>
            <person name="Viollet A."/>
            <person name="Wang B.B."/>
            <person name="Wang K."/>
            <person name="Wang M."/>
            <person name="Wang X."/>
            <person name="Warfsmann J."/>
            <person name="Weissenbach J."/>
            <person name="White D.D."/>
            <person name="White J.D."/>
            <person name="Wiley G.B."/>
            <person name="Wincker P."/>
            <person name="Xing Y."/>
            <person name="Yang L."/>
            <person name="Yao Z."/>
            <person name="Ying F."/>
            <person name="Zhai J."/>
            <person name="Zhou L."/>
            <person name="Zuber A."/>
            <person name="Denarie J."/>
            <person name="Dixon R.A."/>
            <person name="May G.D."/>
            <person name="Schwartz D.C."/>
            <person name="Rogers J."/>
            <person name="Quetier F."/>
            <person name="Town C.D."/>
            <person name="Roe B.A."/>
        </authorList>
    </citation>
    <scope>NUCLEOTIDE SEQUENCE [LARGE SCALE GENOMIC DNA]</scope>
    <source>
        <strain evidence="1">A17</strain>
        <strain evidence="2 3">cv. Jemalong A17</strain>
    </source>
</reference>
<protein>
    <submittedName>
        <fullName evidence="1 2">Uncharacterized protein</fullName>
    </submittedName>
</protein>
<dbReference type="HOGENOM" id="CLU_2870995_0_0_1"/>
<evidence type="ECO:0000313" key="3">
    <source>
        <dbReference type="Proteomes" id="UP000002051"/>
    </source>
</evidence>
<dbReference type="PaxDb" id="3880-AES71697"/>
<sequence length="64" mass="7188">MTFIFIFSYGVRVTSPELRAIVKHVSVASMEVVLMIMKDDIKEKMAPIISENGADLSVWRSTPT</sequence>
<evidence type="ECO:0000313" key="2">
    <source>
        <dbReference type="EnsemblPlants" id="AES71697"/>
    </source>
</evidence>
<accession>G7J7D7</accession>